<organism evidence="2 3">
    <name type="scientific">Paspalum notatum var. saurae</name>
    <dbReference type="NCBI Taxonomy" id="547442"/>
    <lineage>
        <taxon>Eukaryota</taxon>
        <taxon>Viridiplantae</taxon>
        <taxon>Streptophyta</taxon>
        <taxon>Embryophyta</taxon>
        <taxon>Tracheophyta</taxon>
        <taxon>Spermatophyta</taxon>
        <taxon>Magnoliopsida</taxon>
        <taxon>Liliopsida</taxon>
        <taxon>Poales</taxon>
        <taxon>Poaceae</taxon>
        <taxon>PACMAD clade</taxon>
        <taxon>Panicoideae</taxon>
        <taxon>Andropogonodae</taxon>
        <taxon>Paspaleae</taxon>
        <taxon>Paspalinae</taxon>
        <taxon>Paspalum</taxon>
    </lineage>
</organism>
<evidence type="ECO:0000313" key="2">
    <source>
        <dbReference type="EMBL" id="WVZ89679.1"/>
    </source>
</evidence>
<evidence type="ECO:0000313" key="3">
    <source>
        <dbReference type="Proteomes" id="UP001341281"/>
    </source>
</evidence>
<dbReference type="AlphaFoldDB" id="A0AAQ3UIC8"/>
<dbReference type="PANTHER" id="PTHR45835">
    <property type="entry name" value="YALI0A06105P"/>
    <property type="match status" value="1"/>
</dbReference>
<dbReference type="Pfam" id="PF24626">
    <property type="entry name" value="SH3_Tf2-1"/>
    <property type="match status" value="1"/>
</dbReference>
<dbReference type="InterPro" id="IPR012337">
    <property type="entry name" value="RNaseH-like_sf"/>
</dbReference>
<proteinExistence type="predicted"/>
<dbReference type="EMBL" id="CP144752">
    <property type="protein sequence ID" value="WVZ89679.1"/>
    <property type="molecule type" value="Genomic_DNA"/>
</dbReference>
<keyword evidence="3" id="KW-1185">Reference proteome</keyword>
<protein>
    <recommendedName>
        <fullName evidence="1">Integrase catalytic domain-containing protein</fullName>
    </recommendedName>
</protein>
<feature type="domain" description="Integrase catalytic" evidence="1">
    <location>
        <begin position="27"/>
        <end position="188"/>
    </location>
</feature>
<gene>
    <name evidence="2" type="ORF">U9M48_036052</name>
</gene>
<dbReference type="PROSITE" id="PS50994">
    <property type="entry name" value="INTEGRASE"/>
    <property type="match status" value="1"/>
</dbReference>
<name>A0AAQ3UIC8_PASNO</name>
<dbReference type="PANTHER" id="PTHR45835:SF99">
    <property type="entry name" value="CHROMO DOMAIN-CONTAINING PROTEIN-RELATED"/>
    <property type="match status" value="1"/>
</dbReference>
<accession>A0AAQ3UIC8</accession>
<dbReference type="GO" id="GO:0003676">
    <property type="term" value="F:nucleic acid binding"/>
    <property type="evidence" value="ECO:0007669"/>
    <property type="project" value="InterPro"/>
</dbReference>
<dbReference type="InterPro" id="IPR056924">
    <property type="entry name" value="SH3_Tf2-1"/>
</dbReference>
<dbReference type="FunFam" id="3.30.420.10:FF:000032">
    <property type="entry name" value="Retrovirus-related Pol polyprotein from transposon 297-like Protein"/>
    <property type="match status" value="1"/>
</dbReference>
<dbReference type="InterPro" id="IPR001584">
    <property type="entry name" value="Integrase_cat-core"/>
</dbReference>
<dbReference type="GO" id="GO:0015074">
    <property type="term" value="P:DNA integration"/>
    <property type="evidence" value="ECO:0007669"/>
    <property type="project" value="InterPro"/>
</dbReference>
<sequence length="386" mass="44973">MKRDVAECVAVCDTCQRVKAEHQKPAGLLQPKWEEIGMDFIVGLSRTQSGFDSIWVVVDRLTKVGHFIPVKTTYTGAKLAELYISRVVCLHGVPKKIVSDRGTQSTSHFWKRLHESMDTKLNFSSAYHPQTDGQTERTNQILEDMLRTYALQYGTSWDKSLPYAEFSYNNSYQASIKISPFQALYGRRCRTPLHWDQSGEKQIFDPEIIEDTERQVRMVKENLRIAQTRQKSYADHRRRDLEFTVGDYVYLKVSPIRGLRRFKVKGKLAPRYIVPFKIIDRKGEVAYKLELPDRLSGVHDVFHVSQLKKCLRVPEEQLQMDDLNVQDDLTYTEYPVQILETAERITRKRVIKMCKVKWSHHSAEEATWGREDDLRADYSELFANQS</sequence>
<evidence type="ECO:0000259" key="1">
    <source>
        <dbReference type="PROSITE" id="PS50994"/>
    </source>
</evidence>
<dbReference type="SUPFAM" id="SSF54160">
    <property type="entry name" value="Chromo domain-like"/>
    <property type="match status" value="1"/>
</dbReference>
<dbReference type="SUPFAM" id="SSF53098">
    <property type="entry name" value="Ribonuclease H-like"/>
    <property type="match status" value="1"/>
</dbReference>
<dbReference type="InterPro" id="IPR016197">
    <property type="entry name" value="Chromo-like_dom_sf"/>
</dbReference>
<dbReference type="InterPro" id="IPR036397">
    <property type="entry name" value="RNaseH_sf"/>
</dbReference>
<dbReference type="Proteomes" id="UP001341281">
    <property type="component" value="Chromosome 08"/>
</dbReference>
<dbReference type="Gene3D" id="3.30.420.10">
    <property type="entry name" value="Ribonuclease H-like superfamily/Ribonuclease H"/>
    <property type="match status" value="1"/>
</dbReference>
<reference evidence="2 3" key="1">
    <citation type="submission" date="2024-02" db="EMBL/GenBank/DDBJ databases">
        <title>High-quality chromosome-scale genome assembly of Pensacola bahiagrass (Paspalum notatum Flugge var. saurae).</title>
        <authorList>
            <person name="Vega J.M."/>
            <person name="Podio M."/>
            <person name="Orjuela J."/>
            <person name="Siena L.A."/>
            <person name="Pessino S.C."/>
            <person name="Combes M.C."/>
            <person name="Mariac C."/>
            <person name="Albertini E."/>
            <person name="Pupilli F."/>
            <person name="Ortiz J.P.A."/>
            <person name="Leblanc O."/>
        </authorList>
    </citation>
    <scope>NUCLEOTIDE SEQUENCE [LARGE SCALE GENOMIC DNA]</scope>
    <source>
        <strain evidence="2">R1</strain>
        <tissue evidence="2">Leaf</tissue>
    </source>
</reference>